<dbReference type="EMBL" id="MG973074">
    <property type="protein sequence ID" value="AYD68648.1"/>
    <property type="molecule type" value="Genomic_DNA"/>
</dbReference>
<geneLocation type="plasmid" evidence="2">
    <name>pHSJD-312</name>
</geneLocation>
<dbReference type="AlphaFoldDB" id="A0A386JBT3"/>
<dbReference type="PROSITE" id="PS51257">
    <property type="entry name" value="PROKAR_LIPOPROTEIN"/>
    <property type="match status" value="1"/>
</dbReference>
<evidence type="ECO:0000313" key="2">
    <source>
        <dbReference type="EMBL" id="AYD68648.1"/>
    </source>
</evidence>
<feature type="signal peptide" evidence="1">
    <location>
        <begin position="1"/>
        <end position="18"/>
    </location>
</feature>
<sequence precursor="true">MKKLILLFLLIIIITACSKSDDEEYKYATINTSMENSSVISLYDSEGNYKGNKKIKYGGIILTGFKTTGDDTKENIYYTAPATNNKSNDFVLQINKDTLKPKTIISSKGNNPTFFVSDQKNIYSGSSSPDEVFLSKTNLKSNEILKSTIFKNLGVGIVLVEKNEKVYLISFKEVSSTYKLILSVINKENLSIEKTIDISDGSYATSAKIINNNLYILKNRDGNDMLSNKIIRVNLDDYSSKIIELPFDNLSQILADENYLYITESSSLGETTQHRVARLNIDSLEINQYDTENEHISSCINKDEFLSSNGEEIYIYNLGDFKLKKSIKLKKYENKTFVSFFINN</sequence>
<feature type="chain" id="PRO_5038685439" description="Lipoprotein" evidence="1">
    <location>
        <begin position="19"/>
        <end position="344"/>
    </location>
</feature>
<proteinExistence type="predicted"/>
<reference evidence="2" key="1">
    <citation type="journal article" date="2018" name="Sci. Rep.">
        <title>Novel Clade C-I Clostridium difficile strains escape diagnostic tests, differ in pathogenicity potential and carry toxins on extrachromosomal elements.</title>
        <authorList>
            <person name="Ramirez-Vargas G."/>
            <person name="Lopez-Urena D."/>
            <person name="Badilla A."/>
            <person name="Orozco-Aguilar J."/>
            <person name="Murillo T."/>
            <person name="Rojas P."/>
            <person name="Riedel T."/>
            <person name="Overmann J."/>
            <person name="Gonzalez G."/>
            <person name="Chaves-Olarte E."/>
            <person name="Quesada-Gomez C."/>
            <person name="Rodriguez C."/>
        </authorList>
    </citation>
    <scope>NUCLEOTIDE SEQUENCE</scope>
    <source>
        <strain evidence="2">HSJD-312</strain>
        <plasmid evidence="2">pHSJD-312</plasmid>
    </source>
</reference>
<evidence type="ECO:0000256" key="1">
    <source>
        <dbReference type="SAM" id="SignalP"/>
    </source>
</evidence>
<protein>
    <recommendedName>
        <fullName evidence="3">Lipoprotein</fullName>
    </recommendedName>
</protein>
<evidence type="ECO:0008006" key="3">
    <source>
        <dbReference type="Google" id="ProtNLM"/>
    </source>
</evidence>
<name>A0A386JBT3_CLODI</name>
<keyword evidence="2" id="KW-0614">Plasmid</keyword>
<gene>
    <name evidence="2" type="ORF">pHSJD-312_00025</name>
</gene>
<keyword evidence="1" id="KW-0732">Signal</keyword>
<organism evidence="2">
    <name type="scientific">Clostridioides difficile</name>
    <name type="common">Peptoclostridium difficile</name>
    <dbReference type="NCBI Taxonomy" id="1496"/>
    <lineage>
        <taxon>Bacteria</taxon>
        <taxon>Bacillati</taxon>
        <taxon>Bacillota</taxon>
        <taxon>Clostridia</taxon>
        <taxon>Peptostreptococcales</taxon>
        <taxon>Peptostreptococcaceae</taxon>
        <taxon>Clostridioides</taxon>
    </lineage>
</organism>
<accession>A0A386JBT3</accession>
<dbReference type="InterPro" id="IPR011044">
    <property type="entry name" value="Quino_amine_DH_bsu"/>
</dbReference>
<dbReference type="SUPFAM" id="SSF50969">
    <property type="entry name" value="YVTN repeat-like/Quinoprotein amine dehydrogenase"/>
    <property type="match status" value="1"/>
</dbReference>
<dbReference type="RefSeq" id="WP_021383355.1">
    <property type="nucleotide sequence ID" value="NZ_LJCL01000008.1"/>
</dbReference>